<comment type="caution">
    <text evidence="2">The sequence shown here is derived from an EMBL/GenBank/DDBJ whole genome shotgun (WGS) entry which is preliminary data.</text>
</comment>
<evidence type="ECO:0000313" key="3">
    <source>
        <dbReference type="Proteomes" id="UP001470230"/>
    </source>
</evidence>
<dbReference type="PANTHER" id="PTHR43358:SF4">
    <property type="entry name" value="ALPHA_BETA HYDROLASE FOLD-1 DOMAIN-CONTAINING PROTEIN"/>
    <property type="match status" value="1"/>
</dbReference>
<dbReference type="Proteomes" id="UP001470230">
    <property type="component" value="Unassembled WGS sequence"/>
</dbReference>
<sequence>MLEEEISNHSLTENARRAVDVIIRPPRADYDPDEISHIFFNSKLPPIPCIPVTFLNRRKQKIVGSFYASGSFQTESIHRCIIYLHGNIGSQKEGRTIVPQYAPRGISVFCFDFSGSGLSDGEYVTLGYNESRDVIDVINFLAVEMEITEFVLWGRSMGATTAILAAPNSKLIKGIIVDSAYSDLDNLFDSIGQAASLNAVIRYFGVKWIKLEVYTKARFNCNEVSAISIAPKCKVPMLIGHAVDDDFIPYIQAATIYEAYGGPKELVPLVGNHNSTRDKEWYLECAKFIFEIFNLPFEKFKIDLSNEPKPEHCQTYIDLFNNSVPKNQFQ</sequence>
<dbReference type="Pfam" id="PF12146">
    <property type="entry name" value="Hydrolase_4"/>
    <property type="match status" value="1"/>
</dbReference>
<protein>
    <recommendedName>
        <fullName evidence="1">Serine aminopeptidase S33 domain-containing protein</fullName>
    </recommendedName>
</protein>
<accession>A0ABR2K9L9</accession>
<name>A0ABR2K9L9_9EUKA</name>
<dbReference type="EMBL" id="JAPFFF010000006">
    <property type="protein sequence ID" value="KAK8887177.1"/>
    <property type="molecule type" value="Genomic_DNA"/>
</dbReference>
<feature type="domain" description="Serine aminopeptidase S33" evidence="1">
    <location>
        <begin position="78"/>
        <end position="193"/>
    </location>
</feature>
<evidence type="ECO:0000259" key="1">
    <source>
        <dbReference type="Pfam" id="PF12146"/>
    </source>
</evidence>
<dbReference type="SUPFAM" id="SSF53474">
    <property type="entry name" value="alpha/beta-Hydrolases"/>
    <property type="match status" value="1"/>
</dbReference>
<evidence type="ECO:0000313" key="2">
    <source>
        <dbReference type="EMBL" id="KAK8887177.1"/>
    </source>
</evidence>
<reference evidence="2 3" key="1">
    <citation type="submission" date="2024-04" db="EMBL/GenBank/DDBJ databases">
        <title>Tritrichomonas musculus Genome.</title>
        <authorList>
            <person name="Alves-Ferreira E."/>
            <person name="Grigg M."/>
            <person name="Lorenzi H."/>
            <person name="Galac M."/>
        </authorList>
    </citation>
    <scope>NUCLEOTIDE SEQUENCE [LARGE SCALE GENOMIC DNA]</scope>
    <source>
        <strain evidence="2 3">EAF2021</strain>
    </source>
</reference>
<gene>
    <name evidence="2" type="ORF">M9Y10_038215</name>
</gene>
<proteinExistence type="predicted"/>
<keyword evidence="3" id="KW-1185">Reference proteome</keyword>
<dbReference type="InterPro" id="IPR052920">
    <property type="entry name" value="DNA-binding_regulatory"/>
</dbReference>
<dbReference type="InterPro" id="IPR022742">
    <property type="entry name" value="Hydrolase_4"/>
</dbReference>
<dbReference type="Gene3D" id="3.40.50.1820">
    <property type="entry name" value="alpha/beta hydrolase"/>
    <property type="match status" value="1"/>
</dbReference>
<dbReference type="InterPro" id="IPR029058">
    <property type="entry name" value="AB_hydrolase_fold"/>
</dbReference>
<organism evidence="2 3">
    <name type="scientific">Tritrichomonas musculus</name>
    <dbReference type="NCBI Taxonomy" id="1915356"/>
    <lineage>
        <taxon>Eukaryota</taxon>
        <taxon>Metamonada</taxon>
        <taxon>Parabasalia</taxon>
        <taxon>Tritrichomonadida</taxon>
        <taxon>Tritrichomonadidae</taxon>
        <taxon>Tritrichomonas</taxon>
    </lineage>
</organism>
<dbReference type="PANTHER" id="PTHR43358">
    <property type="entry name" value="ALPHA/BETA-HYDROLASE"/>
    <property type="match status" value="1"/>
</dbReference>